<comment type="caution">
    <text evidence="6">The sequence shown here is derived from an EMBL/GenBank/DDBJ whole genome shotgun (WGS) entry which is preliminary data.</text>
</comment>
<dbReference type="InterPro" id="IPR019819">
    <property type="entry name" value="Carboxylesterase_B_CS"/>
</dbReference>
<dbReference type="PANTHER" id="PTHR45570:SF1">
    <property type="entry name" value="CARBOXYLIC ESTER HYDROLASE"/>
    <property type="match status" value="1"/>
</dbReference>
<sequence>MEIWQCLFLLLLSLTPVENSKNNDFDLASFVRSIYPGMLVKEEPFIPERDFVGRSEVQPNVKAVSQDSNGASGAVVTTKDGQIKGITVDKARIFYGIPYADPPVGAYRWKPPRPVSPWPQVYDASFPRAACMQACSGPISEECPRKVSEDCLYLNVFVPLDVDFLSPLEVPLPVLVWIHGGDFIAGSASKPLYDGRFISNFTHTVVVSLEYRLGAFGFLVSGKNPLSAAAGNYGILDQQAALLWVQRNIAVFGGDSSKVTIFGESAGAQSVSLHLMIQSSKTLFKQAVLQSLPFSIPLKTRHDALKLGKDFAKQTNCSVSDIVCLLSLSPQEVLAAQMKTSSKIVNPFRFLEVFETWGPYIDGELIKEQAVTAFLKGHWQKEKPVLLGTTSEEGVIFAYGVFNKPVSALESTVYITAIFKQHALRILHKYLPLYKQTDRRDMLAQIVTDYVFLCPSRRSARSGTASGSNVWMYVFDHVSSDHRVWSGLTFCYDHACHGAELPFLFDSASVANFTFSIPEKLLSNRMLCYWGAFAHVGDPSSRAHQTTFCREQRLPIWPRYSDTSSWLVMNLTVRSHAQVGTRNHICDFWDHLGIY</sequence>
<feature type="chain" id="PRO_5044532311" description="Carboxylic ester hydrolase" evidence="4">
    <location>
        <begin position="20"/>
        <end position="595"/>
    </location>
</feature>
<evidence type="ECO:0000313" key="6">
    <source>
        <dbReference type="EMBL" id="KAL3048603.1"/>
    </source>
</evidence>
<proteinExistence type="inferred from homology"/>
<name>A0ABD2G5R0_PAGBO</name>
<dbReference type="EMBL" id="JBIYXZ010002083">
    <property type="protein sequence ID" value="KAL3048603.1"/>
    <property type="molecule type" value="Genomic_DNA"/>
</dbReference>
<feature type="active site" description="Charge relay system" evidence="3">
    <location>
        <position position="497"/>
    </location>
</feature>
<dbReference type="PROSITE" id="PS00941">
    <property type="entry name" value="CARBOXYLESTERASE_B_2"/>
    <property type="match status" value="1"/>
</dbReference>
<feature type="active site" description="Acyl-ester intermediate" evidence="3">
    <location>
        <position position="265"/>
    </location>
</feature>
<comment type="similarity">
    <text evidence="1 4">Belongs to the type-B carboxylesterase/lipase family.</text>
</comment>
<accession>A0ABD2G5R0</accession>
<dbReference type="AlphaFoldDB" id="A0ABD2G5R0"/>
<organism evidence="6 7">
    <name type="scientific">Pagothenia borchgrevinki</name>
    <name type="common">Bald rockcod</name>
    <name type="synonym">Trematomus borchgrevinki</name>
    <dbReference type="NCBI Taxonomy" id="8213"/>
    <lineage>
        <taxon>Eukaryota</taxon>
        <taxon>Metazoa</taxon>
        <taxon>Chordata</taxon>
        <taxon>Craniata</taxon>
        <taxon>Vertebrata</taxon>
        <taxon>Euteleostomi</taxon>
        <taxon>Actinopterygii</taxon>
        <taxon>Neopterygii</taxon>
        <taxon>Teleostei</taxon>
        <taxon>Neoteleostei</taxon>
        <taxon>Acanthomorphata</taxon>
        <taxon>Eupercaria</taxon>
        <taxon>Perciformes</taxon>
        <taxon>Notothenioidei</taxon>
        <taxon>Nototheniidae</taxon>
        <taxon>Pagothenia</taxon>
    </lineage>
</organism>
<evidence type="ECO:0000313" key="7">
    <source>
        <dbReference type="Proteomes" id="UP001619887"/>
    </source>
</evidence>
<evidence type="ECO:0000256" key="4">
    <source>
        <dbReference type="RuleBase" id="RU361235"/>
    </source>
</evidence>
<evidence type="ECO:0000256" key="3">
    <source>
        <dbReference type="PIRSR" id="PIRSR600997-1"/>
    </source>
</evidence>
<dbReference type="SUPFAM" id="SSF53474">
    <property type="entry name" value="alpha/beta-Hydrolases"/>
    <property type="match status" value="1"/>
</dbReference>
<reference evidence="6 7" key="1">
    <citation type="journal article" date="2022" name="G3 (Bethesda)">
        <title>Evaluating Illumina-, Nanopore-, and PacBio-based genome assembly strategies with the bald notothen, Trematomus borchgrevinki.</title>
        <authorList>
            <person name="Rayamajhi N."/>
            <person name="Cheng C.C."/>
            <person name="Catchen J.M."/>
        </authorList>
    </citation>
    <scope>NUCLEOTIDE SEQUENCE [LARGE SCALE GENOMIC DNA]</scope>
    <source>
        <strain evidence="6">AGRC-2024</strain>
    </source>
</reference>
<feature type="active site" description="Charge relay system" evidence="3">
    <location>
        <position position="393"/>
    </location>
</feature>
<dbReference type="InterPro" id="IPR019826">
    <property type="entry name" value="Carboxylesterase_B_AS"/>
</dbReference>
<protein>
    <recommendedName>
        <fullName evidence="4">Carboxylic ester hydrolase</fullName>
        <ecNumber evidence="4">3.1.1.-</ecNumber>
    </recommendedName>
</protein>
<dbReference type="Proteomes" id="UP001619887">
    <property type="component" value="Unassembled WGS sequence"/>
</dbReference>
<feature type="signal peptide" evidence="4">
    <location>
        <begin position="1"/>
        <end position="19"/>
    </location>
</feature>
<dbReference type="PANTHER" id="PTHR45570">
    <property type="entry name" value="CARBOXYLIC ESTER HYDROLASE"/>
    <property type="match status" value="1"/>
</dbReference>
<dbReference type="Gene3D" id="3.40.50.1820">
    <property type="entry name" value="alpha/beta hydrolase"/>
    <property type="match status" value="1"/>
</dbReference>
<keyword evidence="7" id="KW-1185">Reference proteome</keyword>
<feature type="domain" description="Carboxylesterase type B" evidence="5">
    <location>
        <begin position="74"/>
        <end position="589"/>
    </location>
</feature>
<dbReference type="GO" id="GO:0016787">
    <property type="term" value="F:hydrolase activity"/>
    <property type="evidence" value="ECO:0007669"/>
    <property type="project" value="UniProtKB-KW"/>
</dbReference>
<keyword evidence="2 4" id="KW-0378">Hydrolase</keyword>
<keyword evidence="4" id="KW-0732">Signal</keyword>
<evidence type="ECO:0000256" key="1">
    <source>
        <dbReference type="ARBA" id="ARBA00005964"/>
    </source>
</evidence>
<gene>
    <name evidence="6" type="ORF">OYC64_007203</name>
</gene>
<evidence type="ECO:0000256" key="2">
    <source>
        <dbReference type="ARBA" id="ARBA00022801"/>
    </source>
</evidence>
<evidence type="ECO:0000259" key="5">
    <source>
        <dbReference type="Pfam" id="PF00135"/>
    </source>
</evidence>
<dbReference type="InterPro" id="IPR002018">
    <property type="entry name" value="CarbesteraseB"/>
</dbReference>
<dbReference type="PRINTS" id="PR00878">
    <property type="entry name" value="CHOLNESTRASE"/>
</dbReference>
<dbReference type="InterPro" id="IPR029058">
    <property type="entry name" value="AB_hydrolase_fold"/>
</dbReference>
<dbReference type="InterPro" id="IPR000997">
    <property type="entry name" value="Cholinesterase"/>
</dbReference>
<dbReference type="EC" id="3.1.1.-" evidence="4"/>
<dbReference type="PROSITE" id="PS00122">
    <property type="entry name" value="CARBOXYLESTERASE_B_1"/>
    <property type="match status" value="1"/>
</dbReference>
<dbReference type="Pfam" id="PF00135">
    <property type="entry name" value="COesterase"/>
    <property type="match status" value="1"/>
</dbReference>
<reference evidence="6 7" key="2">
    <citation type="journal article" date="2024" name="G3 (Bethesda)">
        <title>The genome of the cryopelagic Antarctic bald notothen, Trematomus borchgrevinki.</title>
        <authorList>
            <person name="Rayamajhi N."/>
            <person name="Rivera-Colon A.G."/>
            <person name="Minhas B.F."/>
            <person name="Cheng C.C."/>
            <person name="Catchen J.M."/>
        </authorList>
    </citation>
    <scope>NUCLEOTIDE SEQUENCE [LARGE SCALE GENOMIC DNA]</scope>
    <source>
        <strain evidence="6">AGRC-2024</strain>
    </source>
</reference>